<dbReference type="AlphaFoldDB" id="A0ABD3THN2"/>
<proteinExistence type="predicted"/>
<evidence type="ECO:0000313" key="2">
    <source>
        <dbReference type="EMBL" id="KAL3835930.1"/>
    </source>
</evidence>
<gene>
    <name evidence="2" type="ORF">ACJMK2_021391</name>
</gene>
<sequence length="78" mass="8983">LEKKYSKEIQQIKESVNSNTLPGAIATATQLGRQQERQLRETIKRVDNIYITYPPEEPLEPLNETDIVSHPPYFSDDP</sequence>
<dbReference type="EMBL" id="JBJQND010000018">
    <property type="protein sequence ID" value="KAL3835930.1"/>
    <property type="molecule type" value="Genomic_DNA"/>
</dbReference>
<accession>A0ABD3THN2</accession>
<protein>
    <submittedName>
        <fullName evidence="2">Uncharacterized protein</fullName>
    </submittedName>
</protein>
<reference evidence="2 3" key="1">
    <citation type="submission" date="2024-11" db="EMBL/GenBank/DDBJ databases">
        <title>Chromosome-level genome assembly of the freshwater bivalve Anodonta woodiana.</title>
        <authorList>
            <person name="Chen X."/>
        </authorList>
    </citation>
    <scope>NUCLEOTIDE SEQUENCE [LARGE SCALE GENOMIC DNA]</scope>
    <source>
        <strain evidence="2">MN2024</strain>
        <tissue evidence="2">Gills</tissue>
    </source>
</reference>
<comment type="caution">
    <text evidence="2">The sequence shown here is derived from an EMBL/GenBank/DDBJ whole genome shotgun (WGS) entry which is preliminary data.</text>
</comment>
<dbReference type="Proteomes" id="UP001634394">
    <property type="component" value="Unassembled WGS sequence"/>
</dbReference>
<feature type="region of interest" description="Disordered" evidence="1">
    <location>
        <begin position="54"/>
        <end position="78"/>
    </location>
</feature>
<organism evidence="2 3">
    <name type="scientific">Sinanodonta woodiana</name>
    <name type="common">Chinese pond mussel</name>
    <name type="synonym">Anodonta woodiana</name>
    <dbReference type="NCBI Taxonomy" id="1069815"/>
    <lineage>
        <taxon>Eukaryota</taxon>
        <taxon>Metazoa</taxon>
        <taxon>Spiralia</taxon>
        <taxon>Lophotrochozoa</taxon>
        <taxon>Mollusca</taxon>
        <taxon>Bivalvia</taxon>
        <taxon>Autobranchia</taxon>
        <taxon>Heteroconchia</taxon>
        <taxon>Palaeoheterodonta</taxon>
        <taxon>Unionida</taxon>
        <taxon>Unionoidea</taxon>
        <taxon>Unionidae</taxon>
        <taxon>Unioninae</taxon>
        <taxon>Sinanodonta</taxon>
    </lineage>
</organism>
<keyword evidence="3" id="KW-1185">Reference proteome</keyword>
<feature type="non-terminal residue" evidence="2">
    <location>
        <position position="1"/>
    </location>
</feature>
<evidence type="ECO:0000256" key="1">
    <source>
        <dbReference type="SAM" id="MobiDB-lite"/>
    </source>
</evidence>
<name>A0ABD3THN2_SINWO</name>
<evidence type="ECO:0000313" key="3">
    <source>
        <dbReference type="Proteomes" id="UP001634394"/>
    </source>
</evidence>